<feature type="region of interest" description="Disordered" evidence="6">
    <location>
        <begin position="1"/>
        <end position="119"/>
    </location>
</feature>
<dbReference type="Pfam" id="PF13444">
    <property type="entry name" value="Acetyltransf_5"/>
    <property type="match status" value="1"/>
</dbReference>
<accession>A0ABW2PG14</accession>
<dbReference type="SUPFAM" id="SSF55729">
    <property type="entry name" value="Acyl-CoA N-acyltransferases (Nat)"/>
    <property type="match status" value="1"/>
</dbReference>
<comment type="pathway">
    <text evidence="1">Lipid metabolism.</text>
</comment>
<dbReference type="EMBL" id="JBHTCG010000024">
    <property type="protein sequence ID" value="MFC7386131.1"/>
    <property type="molecule type" value="Genomic_DNA"/>
</dbReference>
<evidence type="ECO:0000256" key="6">
    <source>
        <dbReference type="SAM" id="MobiDB-lite"/>
    </source>
</evidence>
<keyword evidence="4" id="KW-0443">Lipid metabolism</keyword>
<keyword evidence="3" id="KW-0808">Transferase</keyword>
<evidence type="ECO:0000313" key="7">
    <source>
        <dbReference type="EMBL" id="MFC7386131.1"/>
    </source>
</evidence>
<comment type="caution">
    <text evidence="7">The sequence shown here is derived from an EMBL/GenBank/DDBJ whole genome shotgun (WGS) entry which is preliminary data.</text>
</comment>
<keyword evidence="5" id="KW-0012">Acyltransferase</keyword>
<evidence type="ECO:0000256" key="4">
    <source>
        <dbReference type="ARBA" id="ARBA00023098"/>
    </source>
</evidence>
<protein>
    <submittedName>
        <fullName evidence="7">GNAT family N-acetyltransferase</fullName>
    </submittedName>
</protein>
<evidence type="ECO:0000256" key="2">
    <source>
        <dbReference type="ARBA" id="ARBA00022516"/>
    </source>
</evidence>
<evidence type="ECO:0000256" key="5">
    <source>
        <dbReference type="ARBA" id="ARBA00023315"/>
    </source>
</evidence>
<evidence type="ECO:0000313" key="8">
    <source>
        <dbReference type="Proteomes" id="UP001596496"/>
    </source>
</evidence>
<dbReference type="PANTHER" id="PTHR37323">
    <property type="entry name" value="GCN5-RELATED N-ACETYLTRANSFERASE"/>
    <property type="match status" value="1"/>
</dbReference>
<name>A0ABW2PG14_9ACTN</name>
<evidence type="ECO:0000256" key="3">
    <source>
        <dbReference type="ARBA" id="ARBA00022679"/>
    </source>
</evidence>
<sequence length="353" mass="37698">MPMTEVLASQVRGGSVDEPLVRSDARPSAGPEKSLVHPGAAPQGPRAGQEQPLLHPRPDPGSQQASPGAHLEGSSPRTHLEAASPRTRLEAASSRARLEAGRIVTEAPPRPGLGQGTLTDARGRYTVELAKDAADMRAAQRLRYEVFAEEMGAHLDSPISGLDVDRLDAYCDHLLVRSGDTVVGTYRMLAPGRSDRLYSEGEFDLSALAGIRGGMVEVGRTCVHPDHRGGTVIGLMWAGIARYMVAGGYTWLGGCCSVPLDDGGRAAAGVLDGIGLGPERYRVTPHDPWTGEGVARPDRFVVPPLLRGYLRLGAWICGMPAHDPMFGTADFFVLLSLSNVDTRYLRHFLGVAE</sequence>
<proteinExistence type="predicted"/>
<dbReference type="Gene3D" id="3.40.630.30">
    <property type="match status" value="1"/>
</dbReference>
<gene>
    <name evidence="7" type="ORF">ACFQSB_28255</name>
</gene>
<keyword evidence="8" id="KW-1185">Reference proteome</keyword>
<dbReference type="PANTHER" id="PTHR37323:SF1">
    <property type="entry name" value="L-ORNITHINE N(ALPHA)-ACYLTRANSFERASE"/>
    <property type="match status" value="1"/>
</dbReference>
<reference evidence="8" key="1">
    <citation type="journal article" date="2019" name="Int. J. Syst. Evol. Microbiol.">
        <title>The Global Catalogue of Microorganisms (GCM) 10K type strain sequencing project: providing services to taxonomists for standard genome sequencing and annotation.</title>
        <authorList>
            <consortium name="The Broad Institute Genomics Platform"/>
            <consortium name="The Broad Institute Genome Sequencing Center for Infectious Disease"/>
            <person name="Wu L."/>
            <person name="Ma J."/>
        </authorList>
    </citation>
    <scope>NUCLEOTIDE SEQUENCE [LARGE SCALE GENOMIC DNA]</scope>
    <source>
        <strain evidence="8">CECT 7649</strain>
    </source>
</reference>
<organism evidence="7 8">
    <name type="scientific">Sphaerisporangium rhizosphaerae</name>
    <dbReference type="NCBI Taxonomy" id="2269375"/>
    <lineage>
        <taxon>Bacteria</taxon>
        <taxon>Bacillati</taxon>
        <taxon>Actinomycetota</taxon>
        <taxon>Actinomycetes</taxon>
        <taxon>Streptosporangiales</taxon>
        <taxon>Streptosporangiaceae</taxon>
        <taxon>Sphaerisporangium</taxon>
    </lineage>
</organism>
<dbReference type="InterPro" id="IPR052351">
    <property type="entry name" value="Ornithine_N-alpha-AT"/>
</dbReference>
<dbReference type="RefSeq" id="WP_380829941.1">
    <property type="nucleotide sequence ID" value="NZ_JBHTCG010000024.1"/>
</dbReference>
<keyword evidence="2" id="KW-0444">Lipid biosynthesis</keyword>
<dbReference type="InterPro" id="IPR016181">
    <property type="entry name" value="Acyl_CoA_acyltransferase"/>
</dbReference>
<evidence type="ECO:0000256" key="1">
    <source>
        <dbReference type="ARBA" id="ARBA00005189"/>
    </source>
</evidence>
<dbReference type="Proteomes" id="UP001596496">
    <property type="component" value="Unassembled WGS sequence"/>
</dbReference>